<reference evidence="1" key="1">
    <citation type="submission" date="2020-04" db="EMBL/GenBank/DDBJ databases">
        <authorList>
            <person name="Alioto T."/>
            <person name="Alioto T."/>
            <person name="Gomez Garrido J."/>
        </authorList>
    </citation>
    <scope>NUCLEOTIDE SEQUENCE</scope>
    <source>
        <strain evidence="1">A484AB</strain>
    </source>
</reference>
<comment type="caution">
    <text evidence="1">The sequence shown here is derived from an EMBL/GenBank/DDBJ whole genome shotgun (WGS) entry which is preliminary data.</text>
</comment>
<feature type="non-terminal residue" evidence="1">
    <location>
        <position position="1"/>
    </location>
</feature>
<dbReference type="InterPro" id="IPR005049">
    <property type="entry name" value="STL-like"/>
</dbReference>
<dbReference type="EMBL" id="CACRXK020030768">
    <property type="protein sequence ID" value="CAB4042764.1"/>
    <property type="molecule type" value="Genomic_DNA"/>
</dbReference>
<organism evidence="1 2">
    <name type="scientific">Paramuricea clavata</name>
    <name type="common">Red gorgonian</name>
    <name type="synonym">Violescent sea-whip</name>
    <dbReference type="NCBI Taxonomy" id="317549"/>
    <lineage>
        <taxon>Eukaryota</taxon>
        <taxon>Metazoa</taxon>
        <taxon>Cnidaria</taxon>
        <taxon>Anthozoa</taxon>
        <taxon>Octocorallia</taxon>
        <taxon>Malacalcyonacea</taxon>
        <taxon>Plexauridae</taxon>
        <taxon>Paramuricea</taxon>
    </lineage>
</organism>
<proteinExistence type="predicted"/>
<accession>A0A6S7KIT5</accession>
<dbReference type="Pfam" id="PF03385">
    <property type="entry name" value="STELLO"/>
    <property type="match status" value="1"/>
</dbReference>
<sequence>VRNAHNYLRDFIDEEELYYKSGRYISYLEKWNGRGLDFFNRMLKLAIDLVVEDIWKPIDAVVVEAWIEDLVSFGYEPPKLSTTPKPCKHVIENAKEMKFQQQPSSHLRIGKKMKEIQSLG</sequence>
<dbReference type="PANTHER" id="PTHR31362">
    <property type="entry name" value="GLYCOSYLTRANSFERASE STELLO1-RELATED"/>
    <property type="match status" value="1"/>
</dbReference>
<dbReference type="PANTHER" id="PTHR31362:SF0">
    <property type="entry name" value="EXOSTOSIN DOMAIN-CONTAINING PROTEIN-RELATED"/>
    <property type="match status" value="1"/>
</dbReference>
<dbReference type="OrthoDB" id="408493at2759"/>
<protein>
    <submittedName>
        <fullName evidence="1">Uncharacterized protein</fullName>
    </submittedName>
</protein>
<name>A0A6S7KIT5_PARCT</name>
<dbReference type="Proteomes" id="UP001152795">
    <property type="component" value="Unassembled WGS sequence"/>
</dbReference>
<evidence type="ECO:0000313" key="1">
    <source>
        <dbReference type="EMBL" id="CAB4042764.1"/>
    </source>
</evidence>
<evidence type="ECO:0000313" key="2">
    <source>
        <dbReference type="Proteomes" id="UP001152795"/>
    </source>
</evidence>
<keyword evidence="2" id="KW-1185">Reference proteome</keyword>
<gene>
    <name evidence="1" type="ORF">PACLA_8A074142</name>
</gene>
<dbReference type="AlphaFoldDB" id="A0A6S7KIT5"/>